<proteinExistence type="predicted"/>
<keyword evidence="6" id="KW-1185">Reference proteome</keyword>
<dbReference type="Proteomes" id="UP000260649">
    <property type="component" value="Unassembled WGS sequence"/>
</dbReference>
<feature type="domain" description="G5" evidence="4">
    <location>
        <begin position="263"/>
        <end position="343"/>
    </location>
</feature>
<gene>
    <name evidence="5" type="ORF">DV520_09035</name>
</gene>
<dbReference type="PROSITE" id="PS51109">
    <property type="entry name" value="G5"/>
    <property type="match status" value="1"/>
</dbReference>
<dbReference type="InterPro" id="IPR050570">
    <property type="entry name" value="Cell_wall_metabolism_enzyme"/>
</dbReference>
<dbReference type="CDD" id="cd12797">
    <property type="entry name" value="M23_peptidase"/>
    <property type="match status" value="1"/>
</dbReference>
<dbReference type="EMBL" id="QQRQ01000016">
    <property type="protein sequence ID" value="RFT06139.1"/>
    <property type="molecule type" value="Genomic_DNA"/>
</dbReference>
<reference evidence="5 6" key="1">
    <citation type="submission" date="2018-07" db="EMBL/GenBank/DDBJ databases">
        <title>GABA Modulating Bacteria of the Human Gut Microbiota.</title>
        <authorList>
            <person name="Strandwitz P."/>
            <person name="Kim K.H."/>
            <person name="Terekhova D."/>
            <person name="Liu J.K."/>
            <person name="Sharma A."/>
            <person name="Levering J."/>
            <person name="Mcdonald D."/>
            <person name="Dietrich D."/>
            <person name="Ramadhar T.R."/>
            <person name="Lekbua A."/>
            <person name="Mroue N."/>
            <person name="Liston C."/>
            <person name="Stewart E.J."/>
            <person name="Dubin M.J."/>
            <person name="Zengler K."/>
            <person name="Knight R."/>
            <person name="Gilbert J.A."/>
            <person name="Clardy J."/>
            <person name="Lewis K."/>
        </authorList>
    </citation>
    <scope>NUCLEOTIDE SEQUENCE [LARGE SCALE GENOMIC DNA]</scope>
    <source>
        <strain evidence="5 6">KLE1738</strain>
    </source>
</reference>
<feature type="region of interest" description="Disordered" evidence="2">
    <location>
        <begin position="1"/>
        <end position="37"/>
    </location>
</feature>
<dbReference type="Pfam" id="PF07501">
    <property type="entry name" value="G5"/>
    <property type="match status" value="1"/>
</dbReference>
<dbReference type="Gene3D" id="2.20.230.10">
    <property type="entry name" value="Resuscitation-promoting factor rpfb"/>
    <property type="match status" value="1"/>
</dbReference>
<evidence type="ECO:0000256" key="3">
    <source>
        <dbReference type="SAM" id="Phobius"/>
    </source>
</evidence>
<dbReference type="PANTHER" id="PTHR21666:SF270">
    <property type="entry name" value="MUREIN HYDROLASE ACTIVATOR ENVC"/>
    <property type="match status" value="1"/>
</dbReference>
<feature type="compositionally biased region" description="Pro residues" evidence="2">
    <location>
        <begin position="21"/>
        <end position="30"/>
    </location>
</feature>
<sequence>MPALPDWPDRDVQTRFSPAAIPQPAPPPDTGPTVQWPTPRRSRRALLAGVLLGLTGLSVAGAVIVSTCTLCYAVSTDGSPPLAYVQGEDTYQTAVRQVEDQVSEILRSDYRYAQETTMALTIAPKNSLQTSDQLTASLMETVDQVKAEYILTIDGLPIGACESREAIDQALQGIKDTYTNQFTVSAYFDNTVDVVVGYLPAQAEVLGAQALAERLTQPRQQAQPAIEALLQVLEPAQELPRSMETLRAEAQAIDQDQGTLPLLTVCTVEEVTYTQPVEPPVQEVEDSTLLLGEEKVLSQGTPGLEERTDRVTYTMGQEQSRENMSRNRLAQATPTQVAVGTAQGVEGAKGRFLWPLRGRITSPFGGRQIFGGENFHRGLDIAAPSGTPIAASAGGQVIWAGPKGTYGNLVKIDHGNGFTTYYAHCSELLVQEGDQVTQGQTIALVGSTGRSTGPHCHFELLWQDELLDPQLCLP</sequence>
<evidence type="ECO:0000256" key="1">
    <source>
        <dbReference type="ARBA" id="ARBA00022729"/>
    </source>
</evidence>
<evidence type="ECO:0000313" key="6">
    <source>
        <dbReference type="Proteomes" id="UP000260649"/>
    </source>
</evidence>
<dbReference type="InterPro" id="IPR016047">
    <property type="entry name" value="M23ase_b-sheet_dom"/>
</dbReference>
<keyword evidence="3" id="KW-0812">Transmembrane</keyword>
<dbReference type="Pfam" id="PF01551">
    <property type="entry name" value="Peptidase_M23"/>
    <property type="match status" value="1"/>
</dbReference>
<dbReference type="Gene3D" id="2.70.70.10">
    <property type="entry name" value="Glucose Permease (Domain IIA)"/>
    <property type="match status" value="1"/>
</dbReference>
<comment type="caution">
    <text evidence="5">The sequence shown here is derived from an EMBL/GenBank/DDBJ whole genome shotgun (WGS) entry which is preliminary data.</text>
</comment>
<evidence type="ECO:0000259" key="4">
    <source>
        <dbReference type="PROSITE" id="PS51109"/>
    </source>
</evidence>
<dbReference type="InterPro" id="IPR011055">
    <property type="entry name" value="Dup_hybrid_motif"/>
</dbReference>
<organism evidence="5 6">
    <name type="scientific">Evtepia gabavorous</name>
    <dbReference type="NCBI Taxonomy" id="2211183"/>
    <lineage>
        <taxon>Bacteria</taxon>
        <taxon>Bacillati</taxon>
        <taxon>Bacillota</taxon>
        <taxon>Clostridia</taxon>
        <taxon>Eubacteriales</taxon>
        <taxon>Evtepia</taxon>
    </lineage>
</organism>
<keyword evidence="1" id="KW-0732">Signal</keyword>
<dbReference type="GO" id="GO:0004222">
    <property type="term" value="F:metalloendopeptidase activity"/>
    <property type="evidence" value="ECO:0007669"/>
    <property type="project" value="TreeGrafter"/>
</dbReference>
<accession>A0A3E2B299</accession>
<feature type="transmembrane region" description="Helical" evidence="3">
    <location>
        <begin position="45"/>
        <end position="65"/>
    </location>
</feature>
<dbReference type="SMART" id="SM01208">
    <property type="entry name" value="G5"/>
    <property type="match status" value="1"/>
</dbReference>
<dbReference type="PANTHER" id="PTHR21666">
    <property type="entry name" value="PEPTIDASE-RELATED"/>
    <property type="match status" value="1"/>
</dbReference>
<name>A0A3E2B299_9FIRM</name>
<protein>
    <recommendedName>
        <fullName evidence="4">G5 domain-containing protein</fullName>
    </recommendedName>
</protein>
<dbReference type="AlphaFoldDB" id="A0A3E2B299"/>
<dbReference type="SUPFAM" id="SSF51261">
    <property type="entry name" value="Duplicated hybrid motif"/>
    <property type="match status" value="1"/>
</dbReference>
<keyword evidence="3" id="KW-0472">Membrane</keyword>
<evidence type="ECO:0000256" key="2">
    <source>
        <dbReference type="SAM" id="MobiDB-lite"/>
    </source>
</evidence>
<evidence type="ECO:0000313" key="5">
    <source>
        <dbReference type="EMBL" id="RFT06139.1"/>
    </source>
</evidence>
<dbReference type="InterPro" id="IPR011098">
    <property type="entry name" value="G5_dom"/>
</dbReference>
<keyword evidence="3" id="KW-1133">Transmembrane helix</keyword>